<dbReference type="Gene3D" id="1.10.390.10">
    <property type="entry name" value="Neutral Protease Domain 2"/>
    <property type="match status" value="1"/>
</dbReference>
<accession>A0A6L7GDP4</accession>
<evidence type="ECO:0000259" key="1">
    <source>
        <dbReference type="Pfam" id="PF05299"/>
    </source>
</evidence>
<dbReference type="AlphaFoldDB" id="A0A6L7GDP4"/>
<evidence type="ECO:0000259" key="2">
    <source>
        <dbReference type="Pfam" id="PF17899"/>
    </source>
</evidence>
<feature type="domain" description="Peptidase M61 N-terminal" evidence="2">
    <location>
        <begin position="46"/>
        <end position="219"/>
    </location>
</feature>
<dbReference type="SUPFAM" id="SSF50156">
    <property type="entry name" value="PDZ domain-like"/>
    <property type="match status" value="1"/>
</dbReference>
<name>A0A6L7GDP4_9SPHN</name>
<dbReference type="InterPro" id="IPR024191">
    <property type="entry name" value="Peptidase_M61"/>
</dbReference>
<protein>
    <submittedName>
        <fullName evidence="3">Peptidase M61</fullName>
    </submittedName>
</protein>
<proteinExistence type="predicted"/>
<evidence type="ECO:0000313" key="4">
    <source>
        <dbReference type="Proteomes" id="UP000473531"/>
    </source>
</evidence>
<reference evidence="3 4" key="1">
    <citation type="submission" date="2019-12" db="EMBL/GenBank/DDBJ databases">
        <title>Genomic-based taxomic classification of the family Erythrobacteraceae.</title>
        <authorList>
            <person name="Xu L."/>
        </authorList>
    </citation>
    <scope>NUCLEOTIDE SEQUENCE [LARGE SCALE GENOMIC DNA]</scope>
    <source>
        <strain evidence="3 4">KCTC 52259</strain>
    </source>
</reference>
<dbReference type="Gene3D" id="2.60.40.3650">
    <property type="match status" value="1"/>
</dbReference>
<dbReference type="InterPro" id="IPR036034">
    <property type="entry name" value="PDZ_sf"/>
</dbReference>
<dbReference type="PIRSF" id="PIRSF016493">
    <property type="entry name" value="Glycyl_aminpptds"/>
    <property type="match status" value="1"/>
</dbReference>
<evidence type="ECO:0000313" key="3">
    <source>
        <dbReference type="EMBL" id="MXP13314.1"/>
    </source>
</evidence>
<sequence>MAALAAAAPAFPVAAQTERSAPVQVQVDRAVPLPSDTPWPGGPIKLDIDATDTQRGIYKVKQTIPVPASMRTLTLLFPEWLPGNHAARGPINLVSRFNFTANGKTLTWMRNPLDVYQIDVMLPEGTREVTADFVHTSPITGSEGRVTMTQEMLNLQWEKMSFYPAGHYTRRIAIDPTVTFPAGWQVYTALDGAGRTGDTVRWDRVDYETLVDSPIFAGKFAKQWKLDPAVRLDVVADKPSQLEIKPENLATFERLVDEADTLFGERHFDHYDILLALTDRMGGIGLEHQRSAENQYEPQSFVEWDEMDWDHNVVAHELVHSWNGKYRRPADLWTPDYRTPMQDSLLWMYEGQTQFWGWVLAARSGLQKKDTVLGQFANAVANYSEGQPGREWRSVADTTNDPIINARRPVPYSSLNRSEDYYVEGALTWLEADQIIRKGTAGKKGLDDFARIFFGGIPGDLGQLTYDFDEIVRVLGSVYAYDWAEFLDTRLRQANQPAPLKGVEMAGYALVWKDTPNPYNKGRMAGQKYLDLFYSLGVNIDNSGKITSTRWDGPAFNAGIVNGSQIIAVNGESYSKDGMKDAITAAGKAGGTAGGASNAAASPIELLVKRGDRYDTITIGYTGGLRYPWLEPAGKGNQPFDRLLAARTKN</sequence>
<organism evidence="3 4">
    <name type="scientific">Allopontixanthobacter confluentis</name>
    <dbReference type="NCBI Taxonomy" id="1849021"/>
    <lineage>
        <taxon>Bacteria</taxon>
        <taxon>Pseudomonadati</taxon>
        <taxon>Pseudomonadota</taxon>
        <taxon>Alphaproteobacteria</taxon>
        <taxon>Sphingomonadales</taxon>
        <taxon>Erythrobacteraceae</taxon>
        <taxon>Allopontixanthobacter</taxon>
    </lineage>
</organism>
<keyword evidence="4" id="KW-1185">Reference proteome</keyword>
<dbReference type="Pfam" id="PF17899">
    <property type="entry name" value="Peptidase_M61_N"/>
    <property type="match status" value="1"/>
</dbReference>
<gene>
    <name evidence="3" type="ORF">GRI44_00885</name>
</gene>
<feature type="domain" description="Peptidase M61 catalytic" evidence="1">
    <location>
        <begin position="312"/>
        <end position="427"/>
    </location>
</feature>
<dbReference type="EMBL" id="WTYU01000001">
    <property type="protein sequence ID" value="MXP13314.1"/>
    <property type="molecule type" value="Genomic_DNA"/>
</dbReference>
<dbReference type="Pfam" id="PF05299">
    <property type="entry name" value="Peptidase_M61"/>
    <property type="match status" value="1"/>
</dbReference>
<dbReference type="InterPro" id="IPR027268">
    <property type="entry name" value="Peptidase_M4/M1_CTD_sf"/>
</dbReference>
<dbReference type="Proteomes" id="UP000473531">
    <property type="component" value="Unassembled WGS sequence"/>
</dbReference>
<comment type="caution">
    <text evidence="3">The sequence shown here is derived from an EMBL/GenBank/DDBJ whole genome shotgun (WGS) entry which is preliminary data.</text>
</comment>
<dbReference type="InterPro" id="IPR040756">
    <property type="entry name" value="Peptidase_M61_N"/>
</dbReference>
<dbReference type="OrthoDB" id="9778516at2"/>
<dbReference type="InterPro" id="IPR007963">
    <property type="entry name" value="Peptidase_M61_catalytic"/>
</dbReference>